<evidence type="ECO:0000256" key="1">
    <source>
        <dbReference type="ARBA" id="ARBA00011073"/>
    </source>
</evidence>
<name>A0A835KIY9_9POAL</name>
<gene>
    <name evidence="11" type="ORF">HU200_015983</name>
</gene>
<dbReference type="Gene3D" id="3.50.30.30">
    <property type="match status" value="1"/>
</dbReference>
<dbReference type="Pfam" id="PF17766">
    <property type="entry name" value="fn3_6"/>
    <property type="match status" value="2"/>
</dbReference>
<evidence type="ECO:0000259" key="10">
    <source>
        <dbReference type="Pfam" id="PF17766"/>
    </source>
</evidence>
<keyword evidence="4 7" id="KW-0378">Hydrolase</keyword>
<dbReference type="PROSITE" id="PS51892">
    <property type="entry name" value="SUBTILASE"/>
    <property type="match status" value="2"/>
</dbReference>
<dbReference type="Gene3D" id="3.30.70.80">
    <property type="entry name" value="Peptidase S8 propeptide/proteinase inhibitor I9"/>
    <property type="match status" value="1"/>
</dbReference>
<evidence type="ECO:0000259" key="9">
    <source>
        <dbReference type="Pfam" id="PF05922"/>
    </source>
</evidence>
<dbReference type="Pfam" id="PF05922">
    <property type="entry name" value="Inhibitor_I9"/>
    <property type="match status" value="2"/>
</dbReference>
<feature type="domain" description="Peptidase S8/S53" evidence="8">
    <location>
        <begin position="754"/>
        <end position="1025"/>
    </location>
</feature>
<dbReference type="GO" id="GO:0006508">
    <property type="term" value="P:proteolysis"/>
    <property type="evidence" value="ECO:0007669"/>
    <property type="project" value="UniProtKB-KW"/>
</dbReference>
<keyword evidence="12" id="KW-1185">Reference proteome</keyword>
<proteinExistence type="inferred from homology"/>
<dbReference type="InterPro" id="IPR010259">
    <property type="entry name" value="S8pro/Inhibitor_I9"/>
</dbReference>
<dbReference type="OrthoDB" id="206201at2759"/>
<evidence type="ECO:0000256" key="2">
    <source>
        <dbReference type="ARBA" id="ARBA00022670"/>
    </source>
</evidence>
<evidence type="ECO:0000313" key="12">
    <source>
        <dbReference type="Proteomes" id="UP000636709"/>
    </source>
</evidence>
<sequence length="1655" mass="173032">MMCSKIIGARVYDHRQGSISGLSPPDEVGHGSHTASTVAGRAVANVSFDSLAVGTARGAVPGARLAIYKVCVGVFCSDADILAGFDDAIADGVDVISFSIGGMFPTQYFKSAQAIGSFHAMRRGVLTSASAGNSGQIGGRVCNVAPWMLSESCDRGSLGGGSYRGKILLCPHQNSGDQNGQLLAGAAGIVLVTYSPDVAFEVSLPGLAVTYDVFDQIMVNPVGTIERTETTDDPQGPVTALFSSPGPYLITPGILKPDLSAPGIDIIASWSSLASPKVPYNIISGTSMACPHASSAAAYVKSFRRDWSPAMIMSALITTATPTNTPGNSKTTAFKYGAGQLNPVKANNPGVVYDALENDYVAMLCAQGYNATQLALITGSNTTVCPDGSTAVSPSDLNYPTMAAHVEPGNNFTISFPRTVTNVGGANDAYDVKIIIAIEAAKDIAIDVSPSRLEFSAPYQKISFTVTVSGVAPLDGQVHSAAIVWYNNEHEVRSPVVVYSSTRLADWTCLPLLVLFAATLGGASETLGGDGGQVLFDRGEQVYIVYLGHLPKPDPSEPNETGFASAVEFAHHDLLNQVLDDGSSASDRILRSYKRSLNGFAARLIEQEADKLSSMDGIVSVFPSRTHKLLTTRSWDFLGLPQTPTEELLLQGEVIIGMLDTGIWPDSPSFSDDGFGPPPSRWKGVCQNFTCNNKIIGARAYNQGRSSTSLSPLDDDGHGSHTASTAAGREVANANFGGLAVGTARGAVPGARLAIYKDIGSFHAMRHGVVTSASAGNSGLVDGLHVSNVAPWMLSVAASSIDRRFIDRIILGNGNTIEGTYINTFPRLQNASLLFPTGGSCEPDDLAGGSYKGKILLCLPKNRTDPEDGSGPLAAGAAGAVVLEDAPDAHLTMPLPGLAVSRDQFDQILAYVNNTSNPVATIDSTEATMDPQAPVAASFSSPGPNHITPGVLKPDLSAPGIDILAAWSPLASPSEIPDDKREVLYNIISGTSMACPHASGAAAYVKSFHHDWSSAMIMSALITTGLVYDTSESDYVAMLCAQGYNATQLTLITGSNTAPCATNSSMDSSGSNLNYPSMAARVEVEKNFTIAFPRTVTNVGAESIVYHAIVEADKDLTVVVSPSKLEFSTQNQKASFTVTVSGMAPGPGLVYSAAIVWYNVEHEIYVVYLGHRASSDNPSEPESMSTSVEAAHHDLLNKVLDDGSYASDRILRSYKSSLNGFAAKLTEQQAKKLADAAGRAALGGDVIIGMLDTGIWLDSPSFSDDGFGPPPSRRKGVCQNFTCNNKVIGAHAYHNGAPACRHWTSRATASTVAGQVVGNVSFGGGLATGTARGSVPGTRLAIYKVCLDSACHEMDILAAFDDAIADGVDVISMSIATRFPSLYFKSAKSIGSFHVMTSGMVTSAAAGNSGLSGGRVCNVAPWMLSVAASTIDRRFVDKIVLENGRTLVGSSVNTFPPVNNATLAFPVNGSCDPDELARVSYKGKILLCPLEGGFRTQDTGPALAGAAGTILAGSAPDAAFTMPLPALVVTEGQFDEIMDYFDSSSNPVGTIERTDTTLNPQAPIAASFSSPGPNQITPEILKAADHLAVAVAPSRLEFNAQNGQKASFTVTVSGMVPKAGHVASAAVVWCDGEHEVRSLVVVCTLDADDEKGFKE</sequence>
<evidence type="ECO:0000313" key="11">
    <source>
        <dbReference type="EMBL" id="KAF8732028.1"/>
    </source>
</evidence>
<evidence type="ECO:0000256" key="6">
    <source>
        <dbReference type="PIRSR" id="PIRSR615500-1"/>
    </source>
</evidence>
<dbReference type="Gene3D" id="3.40.50.200">
    <property type="entry name" value="Peptidase S8/S53 domain"/>
    <property type="match status" value="4"/>
</dbReference>
<dbReference type="GO" id="GO:0004252">
    <property type="term" value="F:serine-type endopeptidase activity"/>
    <property type="evidence" value="ECO:0007669"/>
    <property type="project" value="UniProtKB-UniRule"/>
</dbReference>
<feature type="active site" description="Charge relay system" evidence="6 7">
    <location>
        <position position="660"/>
    </location>
</feature>
<dbReference type="InterPro" id="IPR041469">
    <property type="entry name" value="Subtilisin-like_FN3"/>
</dbReference>
<feature type="domain" description="Inhibitor I9" evidence="9">
    <location>
        <begin position="542"/>
        <end position="629"/>
    </location>
</feature>
<evidence type="ECO:0000256" key="5">
    <source>
        <dbReference type="ARBA" id="ARBA00022825"/>
    </source>
</evidence>
<keyword evidence="3" id="KW-0732">Signal</keyword>
<feature type="domain" description="Inhibitor I9" evidence="9">
    <location>
        <begin position="1165"/>
        <end position="1236"/>
    </location>
</feature>
<dbReference type="SUPFAM" id="SSF52743">
    <property type="entry name" value="Subtilisin-like"/>
    <property type="match status" value="3"/>
</dbReference>
<dbReference type="PANTHER" id="PTHR10795">
    <property type="entry name" value="PROPROTEIN CONVERTASE SUBTILISIN/KEXIN"/>
    <property type="match status" value="1"/>
</dbReference>
<dbReference type="InterPro" id="IPR000209">
    <property type="entry name" value="Peptidase_S8/S53_dom"/>
</dbReference>
<dbReference type="InterPro" id="IPR023828">
    <property type="entry name" value="Peptidase_S8_Ser-AS"/>
</dbReference>
<dbReference type="Gene3D" id="2.60.40.2310">
    <property type="match status" value="3"/>
</dbReference>
<feature type="domain" description="Peptidase S8/S53" evidence="8">
    <location>
        <begin position="1244"/>
        <end position="1585"/>
    </location>
</feature>
<comment type="caution">
    <text evidence="7">Lacks conserved residue(s) required for the propagation of feature annotation.</text>
</comment>
<feature type="active site" description="Charge relay system" evidence="6 7">
    <location>
        <position position="992"/>
    </location>
</feature>
<protein>
    <submittedName>
        <fullName evidence="11">Uncharacterized protein</fullName>
    </submittedName>
</protein>
<keyword evidence="5 7" id="KW-0720">Serine protease</keyword>
<feature type="domain" description="Subtilisin-like protease fibronectin type-III" evidence="10">
    <location>
        <begin position="396"/>
        <end position="498"/>
    </location>
</feature>
<dbReference type="InterPro" id="IPR045051">
    <property type="entry name" value="SBT"/>
</dbReference>
<comment type="caution">
    <text evidence="11">The sequence shown here is derived from an EMBL/GenBank/DDBJ whole genome shotgun (WGS) entry which is preliminary data.</text>
</comment>
<evidence type="ECO:0000256" key="7">
    <source>
        <dbReference type="PROSITE-ProRule" id="PRU01240"/>
    </source>
</evidence>
<dbReference type="InterPro" id="IPR036852">
    <property type="entry name" value="Peptidase_S8/S53_dom_sf"/>
</dbReference>
<dbReference type="PROSITE" id="PS00138">
    <property type="entry name" value="SUBTILASE_SER"/>
    <property type="match status" value="1"/>
</dbReference>
<dbReference type="PRINTS" id="PR00723">
    <property type="entry name" value="SUBTILISIN"/>
</dbReference>
<keyword evidence="2 7" id="KW-0645">Protease</keyword>
<accession>A0A835KIY9</accession>
<organism evidence="11 12">
    <name type="scientific">Digitaria exilis</name>
    <dbReference type="NCBI Taxonomy" id="1010633"/>
    <lineage>
        <taxon>Eukaryota</taxon>
        <taxon>Viridiplantae</taxon>
        <taxon>Streptophyta</taxon>
        <taxon>Embryophyta</taxon>
        <taxon>Tracheophyta</taxon>
        <taxon>Spermatophyta</taxon>
        <taxon>Magnoliopsida</taxon>
        <taxon>Liliopsida</taxon>
        <taxon>Poales</taxon>
        <taxon>Poaceae</taxon>
        <taxon>PACMAD clade</taxon>
        <taxon>Panicoideae</taxon>
        <taxon>Panicodae</taxon>
        <taxon>Paniceae</taxon>
        <taxon>Anthephorinae</taxon>
        <taxon>Digitaria</taxon>
    </lineage>
</organism>
<feature type="domain" description="Subtilisin-like protease fibronectin type-III" evidence="10">
    <location>
        <begin position="1072"/>
        <end position="1164"/>
    </location>
</feature>
<evidence type="ECO:0000256" key="4">
    <source>
        <dbReference type="ARBA" id="ARBA00022801"/>
    </source>
</evidence>
<dbReference type="InterPro" id="IPR015500">
    <property type="entry name" value="Peptidase_S8_subtilisin-rel"/>
</dbReference>
<dbReference type="InterPro" id="IPR037045">
    <property type="entry name" value="S8pro/Inhibitor_I9_sf"/>
</dbReference>
<evidence type="ECO:0000259" key="8">
    <source>
        <dbReference type="Pfam" id="PF00082"/>
    </source>
</evidence>
<reference evidence="11" key="1">
    <citation type="submission" date="2020-07" db="EMBL/GenBank/DDBJ databases">
        <title>Genome sequence and genetic diversity analysis of an under-domesticated orphan crop, white fonio (Digitaria exilis).</title>
        <authorList>
            <person name="Bennetzen J.L."/>
            <person name="Chen S."/>
            <person name="Ma X."/>
            <person name="Wang X."/>
            <person name="Yssel A.E.J."/>
            <person name="Chaluvadi S.R."/>
            <person name="Johnson M."/>
            <person name="Gangashetty P."/>
            <person name="Hamidou F."/>
            <person name="Sanogo M.D."/>
            <person name="Zwaenepoel A."/>
            <person name="Wallace J."/>
            <person name="Van De Peer Y."/>
            <person name="Van Deynze A."/>
        </authorList>
    </citation>
    <scope>NUCLEOTIDE SEQUENCE</scope>
    <source>
        <tissue evidence="11">Leaves</tissue>
    </source>
</reference>
<comment type="similarity">
    <text evidence="1 7">Belongs to the peptidase S8 family.</text>
</comment>
<dbReference type="Pfam" id="PF00082">
    <property type="entry name" value="Peptidase_S8"/>
    <property type="match status" value="3"/>
</dbReference>
<dbReference type="CDD" id="cd02120">
    <property type="entry name" value="PA_subtilisin_like"/>
    <property type="match status" value="2"/>
</dbReference>
<evidence type="ECO:0000256" key="3">
    <source>
        <dbReference type="ARBA" id="ARBA00022729"/>
    </source>
</evidence>
<feature type="active site" description="Charge relay system" evidence="6 7">
    <location>
        <position position="718"/>
    </location>
</feature>
<feature type="domain" description="Peptidase S8/S53" evidence="8">
    <location>
        <begin position="25"/>
        <end position="339"/>
    </location>
</feature>
<dbReference type="EMBL" id="JACEFO010001605">
    <property type="protein sequence ID" value="KAF8732028.1"/>
    <property type="molecule type" value="Genomic_DNA"/>
</dbReference>
<dbReference type="Proteomes" id="UP000636709">
    <property type="component" value="Unassembled WGS sequence"/>
</dbReference>